<dbReference type="SUPFAM" id="SSF110296">
    <property type="entry name" value="Oligoxyloglucan reducing end-specific cellobiohydrolase"/>
    <property type="match status" value="2"/>
</dbReference>
<dbReference type="Gene3D" id="2.130.10.10">
    <property type="entry name" value="YVTN repeat-like/Quinoprotein amine dehydrogenase"/>
    <property type="match status" value="2"/>
</dbReference>
<proteinExistence type="inferred from homology"/>
<evidence type="ECO:0000256" key="2">
    <source>
        <dbReference type="ARBA" id="ARBA00022801"/>
    </source>
</evidence>
<dbReference type="Pfam" id="PF03442">
    <property type="entry name" value="CBM_X2"/>
    <property type="match status" value="3"/>
</dbReference>
<feature type="chain" id="PRO_5001846210" evidence="8">
    <location>
        <begin position="33"/>
        <end position="1222"/>
    </location>
</feature>
<accession>A0A089LB84</accession>
<evidence type="ECO:0000259" key="9">
    <source>
        <dbReference type="PROSITE" id="PS51172"/>
    </source>
</evidence>
<dbReference type="Gene3D" id="2.60.40.10">
    <property type="entry name" value="Immunoglobulins"/>
    <property type="match status" value="3"/>
</dbReference>
<evidence type="ECO:0000313" key="11">
    <source>
        <dbReference type="Proteomes" id="UP000029518"/>
    </source>
</evidence>
<keyword evidence="5" id="KW-0326">Glycosidase</keyword>
<evidence type="ECO:0000256" key="5">
    <source>
        <dbReference type="ARBA" id="ARBA00023295"/>
    </source>
</evidence>
<keyword evidence="11" id="KW-1185">Reference proteome</keyword>
<dbReference type="InterPro" id="IPR013783">
    <property type="entry name" value="Ig-like_fold"/>
</dbReference>
<dbReference type="InterPro" id="IPR014756">
    <property type="entry name" value="Ig_E-set"/>
</dbReference>
<dbReference type="EMBL" id="CP009285">
    <property type="protein sequence ID" value="AIQ58082.1"/>
    <property type="molecule type" value="Genomic_DNA"/>
</dbReference>
<dbReference type="InterPro" id="IPR036966">
    <property type="entry name" value="CBM3_sf"/>
</dbReference>
<gene>
    <name evidence="10" type="ORF">PBOR_14955</name>
</gene>
<evidence type="ECO:0000256" key="3">
    <source>
        <dbReference type="ARBA" id="ARBA00023001"/>
    </source>
</evidence>
<dbReference type="OrthoDB" id="9757947at2"/>
<dbReference type="GO" id="GO:0030245">
    <property type="term" value="P:cellulose catabolic process"/>
    <property type="evidence" value="ECO:0007669"/>
    <property type="project" value="UniProtKB-KW"/>
</dbReference>
<evidence type="ECO:0000256" key="8">
    <source>
        <dbReference type="SAM" id="SignalP"/>
    </source>
</evidence>
<reference evidence="10" key="1">
    <citation type="submission" date="2014-08" db="EMBL/GenBank/DDBJ databases">
        <title>Comparative genomics of the Paenibacillus odorifer group.</title>
        <authorList>
            <person name="den Bakker H.C."/>
            <person name="Tsai Y.-C.Y.-C."/>
            <person name="Martin N."/>
            <person name="Korlach J."/>
            <person name="Wiedmann M."/>
        </authorList>
    </citation>
    <scope>NUCLEOTIDE SEQUENCE [LARGE SCALE GENOMIC DNA]</scope>
    <source>
        <strain evidence="10">DSM 13188</strain>
    </source>
</reference>
<dbReference type="Pfam" id="PF00942">
    <property type="entry name" value="CBM_3"/>
    <property type="match status" value="1"/>
</dbReference>
<keyword evidence="3" id="KW-0136">Cellulose degradation</keyword>
<dbReference type="SUPFAM" id="SSF81296">
    <property type="entry name" value="E set domains"/>
    <property type="match status" value="3"/>
</dbReference>
<evidence type="ECO:0000313" key="10">
    <source>
        <dbReference type="EMBL" id="AIQ58082.1"/>
    </source>
</evidence>
<dbReference type="GO" id="GO:0030248">
    <property type="term" value="F:cellulose binding"/>
    <property type="evidence" value="ECO:0007669"/>
    <property type="project" value="InterPro"/>
</dbReference>
<dbReference type="InterPro" id="IPR015943">
    <property type="entry name" value="WD40/YVTN_repeat-like_dom_sf"/>
</dbReference>
<keyword evidence="1 8" id="KW-0732">Signal</keyword>
<dbReference type="PROSITE" id="PS51172">
    <property type="entry name" value="CBM3"/>
    <property type="match status" value="1"/>
</dbReference>
<dbReference type="PANTHER" id="PTHR43739:SF2">
    <property type="entry name" value="OLIGOXYLOGLUCAN-REDUCING END-SPECIFIC XYLOGLUCANASE-RELATED"/>
    <property type="match status" value="1"/>
</dbReference>
<dbReference type="GO" id="GO:0010411">
    <property type="term" value="P:xyloglucan metabolic process"/>
    <property type="evidence" value="ECO:0007669"/>
    <property type="project" value="TreeGrafter"/>
</dbReference>
<dbReference type="InterPro" id="IPR052025">
    <property type="entry name" value="Xyloglucanase_GH74"/>
</dbReference>
<dbReference type="CDD" id="cd15482">
    <property type="entry name" value="Sialidase_non-viral"/>
    <property type="match status" value="1"/>
</dbReference>
<evidence type="ECO:0000256" key="1">
    <source>
        <dbReference type="ARBA" id="ARBA00022729"/>
    </source>
</evidence>
<organism evidence="10 11">
    <name type="scientific">Paenibacillus borealis</name>
    <dbReference type="NCBI Taxonomy" id="160799"/>
    <lineage>
        <taxon>Bacteria</taxon>
        <taxon>Bacillati</taxon>
        <taxon>Bacillota</taxon>
        <taxon>Bacilli</taxon>
        <taxon>Bacillales</taxon>
        <taxon>Paenibacillaceae</taxon>
        <taxon>Paenibacillus</taxon>
    </lineage>
</organism>
<dbReference type="InterPro" id="IPR005102">
    <property type="entry name" value="Carbo-bd_X2"/>
</dbReference>
<dbReference type="HOGENOM" id="CLU_004180_1_0_9"/>
<feature type="signal peptide" evidence="8">
    <location>
        <begin position="1"/>
        <end position="32"/>
    </location>
</feature>
<dbReference type="PANTHER" id="PTHR43739">
    <property type="entry name" value="XYLOGLUCANASE (EUROFUNG)"/>
    <property type="match status" value="1"/>
</dbReference>
<dbReference type="GO" id="GO:0016798">
    <property type="term" value="F:hydrolase activity, acting on glycosyl bonds"/>
    <property type="evidence" value="ECO:0007669"/>
    <property type="project" value="UniProtKB-KW"/>
</dbReference>
<protein>
    <submittedName>
        <fullName evidence="10">Xyloglucanase</fullName>
    </submittedName>
</protein>
<feature type="domain" description="CBM3" evidence="9">
    <location>
        <begin position="1070"/>
        <end position="1222"/>
    </location>
</feature>
<evidence type="ECO:0000256" key="7">
    <source>
        <dbReference type="ARBA" id="ARBA00037986"/>
    </source>
</evidence>
<dbReference type="Proteomes" id="UP000029518">
    <property type="component" value="Chromosome"/>
</dbReference>
<name>A0A089LB84_PAEBO</name>
<evidence type="ECO:0000256" key="4">
    <source>
        <dbReference type="ARBA" id="ARBA00023277"/>
    </source>
</evidence>
<dbReference type="AlphaFoldDB" id="A0A089LB84"/>
<dbReference type="SUPFAM" id="SSF49384">
    <property type="entry name" value="Carbohydrate-binding domain"/>
    <property type="match status" value="1"/>
</dbReference>
<dbReference type="Gene3D" id="2.60.40.710">
    <property type="entry name" value="Endoglucanase-like"/>
    <property type="match status" value="1"/>
</dbReference>
<evidence type="ECO:0000256" key="6">
    <source>
        <dbReference type="ARBA" id="ARBA00023326"/>
    </source>
</evidence>
<sequence length="1222" mass="127471">MIRKRIRRMGMVVLLAAMPCSLFTVSPAVSHAAASEAYNWNSVVTGAGGGFVPGIIFNQTEPNLIYARTDIGGAYRWNQASGSWTSISDSVGWVDWNKNGVDALATDPVNPDKVYMATGTYTNSWDDNGQIMRSSDRGNTWQTTPLPFKVGGNMPGRSAGERLVIDPNKNSILFFGARSGNGLWKSTDSGITWSKVSSFPNVGTYIQNPTLDYGNDLVGLSWITFDKSTGTSGNATQTIYVGVADTASSVYRSTDGGATWSALPGQPVGYLPHHGVLSSTGDLYITYSNGVGPYDGSKGEVWKWNKTSGVWTNISPSTGTDNWYGFGGLAVDAQHPDTVMVSSLNAWWPDEVIFRSTNGGATWSRIWDWGNYPERTYKFAMDITAAPWLDHGVTSTSLDPSPKLGWMMGDLEIDPFNSNRMMYGTGATIYGSNNLGAWDTGGKVNISVMAKGVEETAVLGLISPPSGAHLITALGDVSGFRYDDVTVAPAKFQTSPSWATTTGIDYAELSPSYVVRVGGADKEKSPSMKSVGISNDGGTNWYMPNAEPSNGTKTTAGQGQVAVSASGNSILWSTSDIGVYYSKSSGNSWTASNGVPAGAKIASDRVNANKFYAFYAGTFYVSTDGGATFTATGATGFPTNNVGNLQPNQAQISIKAMPGIEGDIWFAGGNTVENKYGLWHSVNSGASFTKLANVDEADLIGFGKAAPGQSYMALYTVAQIDGVRGVFRSDNAGASWVRINDNAHQYAKINMAITGDPRIYGRVYLGTNGRGTLYADPVNPPAAGSTITPVSASFDKKAANQADIAVTMTLNGNTLSTIKNGAATLTAGTDYSVSGSAVTIKKAYLAAQAVGTTTLSFNFSAGAAQTLAVAVVDTTTPASNSVITPVSASFDKKAANQADIAVTMTLNGNTLSTIKNGAATLTAGTDYSVSGSAVTIKKAYLAAQAVGTTTLSFNFSAGAAQSLAVAVVDTTTPASNSVITPVSASFDKKTANQADIAVTLTLNGNTLTSIKNGAAALTAGTDYSVSGSVVTISKAYLAAQAVGTTTLSFNFSAGAAQALAVAVVDTTAPAAGGLKVQMYNSSTAAAANTLSPKIKLMNTGTAAISLADVKIRYYYTIDGEQTQSFFCDWSQVGSTNVTGSFVKLPAAKTGADYYLELGFTGDAGSLAAGASIDIQLRASKSDWSNYTQTGDYSFNAAGTAYADWANIPAYISGSLVWGNEPS</sequence>
<dbReference type="KEGG" id="pbd:PBOR_14955"/>
<keyword evidence="4" id="KW-0119">Carbohydrate metabolism</keyword>
<keyword evidence="2" id="KW-0378">Hydrolase</keyword>
<dbReference type="InterPro" id="IPR001956">
    <property type="entry name" value="CBM3"/>
</dbReference>
<dbReference type="SMART" id="SM01067">
    <property type="entry name" value="CBM_3"/>
    <property type="match status" value="1"/>
</dbReference>
<comment type="similarity">
    <text evidence="7">Belongs to the glycosyl hydrolase 74 family.</text>
</comment>
<dbReference type="InterPro" id="IPR008965">
    <property type="entry name" value="CBM2/CBM3_carb-bd_dom_sf"/>
</dbReference>
<dbReference type="FunFam" id="2.130.10.10:FF:000534">
    <property type="entry name" value="Xyloglucanase Xgh74A"/>
    <property type="match status" value="1"/>
</dbReference>
<keyword evidence="6" id="KW-0624">Polysaccharide degradation</keyword>